<dbReference type="InterPro" id="IPR050974">
    <property type="entry name" value="Plant_ZF_CCCH"/>
</dbReference>
<feature type="zinc finger region" description="C3H1-type" evidence="5">
    <location>
        <begin position="152"/>
        <end position="180"/>
    </location>
</feature>
<evidence type="ECO:0000256" key="2">
    <source>
        <dbReference type="ARBA" id="ARBA00022771"/>
    </source>
</evidence>
<gene>
    <name evidence="8" type="ORF">PHJA_002593400</name>
</gene>
<organism evidence="8 9">
    <name type="scientific">Phtheirospermum japonicum</name>
    <dbReference type="NCBI Taxonomy" id="374723"/>
    <lineage>
        <taxon>Eukaryota</taxon>
        <taxon>Viridiplantae</taxon>
        <taxon>Streptophyta</taxon>
        <taxon>Embryophyta</taxon>
        <taxon>Tracheophyta</taxon>
        <taxon>Spermatophyta</taxon>
        <taxon>Magnoliopsida</taxon>
        <taxon>eudicotyledons</taxon>
        <taxon>Gunneridae</taxon>
        <taxon>Pentapetalae</taxon>
        <taxon>asterids</taxon>
        <taxon>lamiids</taxon>
        <taxon>Lamiales</taxon>
        <taxon>Orobanchaceae</taxon>
        <taxon>Orobanchaceae incertae sedis</taxon>
        <taxon>Phtheirospermum</taxon>
    </lineage>
</organism>
<evidence type="ECO:0000259" key="7">
    <source>
        <dbReference type="PROSITE" id="PS50103"/>
    </source>
</evidence>
<protein>
    <submittedName>
        <fullName evidence="8">Zinc finger CCCH domain-containing protein 32</fullName>
    </submittedName>
</protein>
<feature type="domain" description="C3H1-type" evidence="7">
    <location>
        <begin position="327"/>
        <end position="355"/>
    </location>
</feature>
<dbReference type="GO" id="GO:0003729">
    <property type="term" value="F:mRNA binding"/>
    <property type="evidence" value="ECO:0007669"/>
    <property type="project" value="UniProtKB-ARBA"/>
</dbReference>
<name>A0A830D7J6_9LAMI</name>
<dbReference type="PROSITE" id="PS50103">
    <property type="entry name" value="ZF_C3H1"/>
    <property type="match status" value="5"/>
</dbReference>
<feature type="region of interest" description="Disordered" evidence="6">
    <location>
        <begin position="423"/>
        <end position="491"/>
    </location>
</feature>
<accession>A0A830D7J6</accession>
<feature type="compositionally biased region" description="Polar residues" evidence="6">
    <location>
        <begin position="423"/>
        <end position="437"/>
    </location>
</feature>
<dbReference type="PANTHER" id="PTHR12506:SF41">
    <property type="entry name" value="ZINC FINGER CCCH DOMAIN-CONTAINING PROTEIN 58"/>
    <property type="match status" value="1"/>
</dbReference>
<dbReference type="PANTHER" id="PTHR12506">
    <property type="entry name" value="PROTEIN PHOSPHATASE RELATED"/>
    <property type="match status" value="1"/>
</dbReference>
<dbReference type="OrthoDB" id="411372at2759"/>
<dbReference type="GO" id="GO:0003677">
    <property type="term" value="F:DNA binding"/>
    <property type="evidence" value="ECO:0007669"/>
    <property type="project" value="UniProtKB-KW"/>
</dbReference>
<sequence length="491" mass="52415">MERYSGTQAMEAMPADPVAEWAEAGGETGLEGELYFEFHLNLKPMWQLGLGGGAESYPERPDDPDCIYYLRTGFCGYGNRCRFNHPRDRSSAMGSLRTGGVDYPERIGQPVCQYYMRTGMCKFGTSCKYHHPKYGVGSSSPITLNFYGYPLKPGEKECSHYIRTGQCKFGLTCKYNHPQPAGVQAPPPGPGVPAPAPMPTHAVYPSLQSPSLQSSQQYGVVPGNWPVARPAILPGSYVPGSFGPMIFPPGVVPVPGWTPYQKHTVQAPVSHVVSPSTQPTVGAGPIYGITQLSPSSAAYAGPYASITSAAGGPSSIISHREYAFPERQGQPECQYYLRTGDCKFGSTCKYHHPREWTAPRTNFSLSPMGLPLRPGTPLCSHYAHSGVCTYGSSCKFDHPIGTLSYSPSASSLTDMPVAPYPVGSTNATLAPSSSSSDLRPELLSRPSNDTFSSQTSSMNSSSTSVGSTFSKSGPTPQSSVQHSGLGPASSS</sequence>
<evidence type="ECO:0000313" key="8">
    <source>
        <dbReference type="EMBL" id="GFQ04495.1"/>
    </source>
</evidence>
<evidence type="ECO:0000256" key="1">
    <source>
        <dbReference type="ARBA" id="ARBA00022723"/>
    </source>
</evidence>
<dbReference type="Pfam" id="PF00642">
    <property type="entry name" value="zf-CCCH"/>
    <property type="match status" value="5"/>
</dbReference>
<feature type="domain" description="C3H1-type" evidence="7">
    <location>
        <begin position="152"/>
        <end position="180"/>
    </location>
</feature>
<dbReference type="AlphaFoldDB" id="A0A830D7J6"/>
<feature type="zinc finger region" description="C3H1-type" evidence="5">
    <location>
        <begin position="60"/>
        <end position="88"/>
    </location>
</feature>
<dbReference type="SUPFAM" id="SSF90229">
    <property type="entry name" value="CCCH zinc finger"/>
    <property type="match status" value="5"/>
</dbReference>
<evidence type="ECO:0000313" key="9">
    <source>
        <dbReference type="Proteomes" id="UP000653305"/>
    </source>
</evidence>
<feature type="zinc finger region" description="C3H1-type" evidence="5">
    <location>
        <begin position="373"/>
        <end position="401"/>
    </location>
</feature>
<dbReference type="Proteomes" id="UP000653305">
    <property type="component" value="Unassembled WGS sequence"/>
</dbReference>
<keyword evidence="1 5" id="KW-0479">Metal-binding</keyword>
<feature type="compositionally biased region" description="Polar residues" evidence="6">
    <location>
        <begin position="473"/>
        <end position="491"/>
    </location>
</feature>
<dbReference type="EMBL" id="BMAC01000948">
    <property type="protein sequence ID" value="GFQ04495.1"/>
    <property type="molecule type" value="Genomic_DNA"/>
</dbReference>
<dbReference type="Gene3D" id="2.30.30.1190">
    <property type="match status" value="1"/>
</dbReference>
<feature type="zinc finger region" description="C3H1-type" evidence="5">
    <location>
        <begin position="327"/>
        <end position="355"/>
    </location>
</feature>
<feature type="compositionally biased region" description="Low complexity" evidence="6">
    <location>
        <begin position="452"/>
        <end position="472"/>
    </location>
</feature>
<dbReference type="InterPro" id="IPR036855">
    <property type="entry name" value="Znf_CCCH_sf"/>
</dbReference>
<feature type="zinc finger region" description="C3H1-type" evidence="5">
    <location>
        <begin position="106"/>
        <end position="134"/>
    </location>
</feature>
<keyword evidence="2 5" id="KW-0863">Zinc-finger</keyword>
<keyword evidence="9" id="KW-1185">Reference proteome</keyword>
<evidence type="ECO:0000256" key="6">
    <source>
        <dbReference type="SAM" id="MobiDB-lite"/>
    </source>
</evidence>
<comment type="caution">
    <text evidence="8">The sequence shown here is derived from an EMBL/GenBank/DDBJ whole genome shotgun (WGS) entry which is preliminary data.</text>
</comment>
<feature type="domain" description="C3H1-type" evidence="7">
    <location>
        <begin position="60"/>
        <end position="88"/>
    </location>
</feature>
<keyword evidence="3 5" id="KW-0862">Zinc</keyword>
<dbReference type="GO" id="GO:0008270">
    <property type="term" value="F:zinc ion binding"/>
    <property type="evidence" value="ECO:0007669"/>
    <property type="project" value="UniProtKB-KW"/>
</dbReference>
<dbReference type="SMART" id="SM00356">
    <property type="entry name" value="ZnF_C3H1"/>
    <property type="match status" value="5"/>
</dbReference>
<dbReference type="Gene3D" id="4.10.1000.10">
    <property type="entry name" value="Zinc finger, CCCH-type"/>
    <property type="match status" value="3"/>
</dbReference>
<feature type="domain" description="C3H1-type" evidence="7">
    <location>
        <begin position="106"/>
        <end position="134"/>
    </location>
</feature>
<evidence type="ECO:0000256" key="5">
    <source>
        <dbReference type="PROSITE-ProRule" id="PRU00723"/>
    </source>
</evidence>
<keyword evidence="4" id="KW-0238">DNA-binding</keyword>
<dbReference type="InterPro" id="IPR000571">
    <property type="entry name" value="Znf_CCCH"/>
</dbReference>
<feature type="domain" description="C3H1-type" evidence="7">
    <location>
        <begin position="373"/>
        <end position="401"/>
    </location>
</feature>
<evidence type="ECO:0000256" key="3">
    <source>
        <dbReference type="ARBA" id="ARBA00022833"/>
    </source>
</evidence>
<proteinExistence type="predicted"/>
<reference evidence="8" key="1">
    <citation type="submission" date="2020-07" db="EMBL/GenBank/DDBJ databases">
        <title>Ethylene signaling mediates host invasion by parasitic plants.</title>
        <authorList>
            <person name="Yoshida S."/>
        </authorList>
    </citation>
    <scope>NUCLEOTIDE SEQUENCE</scope>
    <source>
        <strain evidence="8">Okayama</strain>
    </source>
</reference>
<evidence type="ECO:0000256" key="4">
    <source>
        <dbReference type="ARBA" id="ARBA00023125"/>
    </source>
</evidence>